<organism evidence="9 10">
    <name type="scientific">Venturia effusa</name>
    <dbReference type="NCBI Taxonomy" id="50376"/>
    <lineage>
        <taxon>Eukaryota</taxon>
        <taxon>Fungi</taxon>
        <taxon>Dikarya</taxon>
        <taxon>Ascomycota</taxon>
        <taxon>Pezizomycotina</taxon>
        <taxon>Dothideomycetes</taxon>
        <taxon>Pleosporomycetidae</taxon>
        <taxon>Venturiales</taxon>
        <taxon>Venturiaceae</taxon>
        <taxon>Venturia</taxon>
    </lineage>
</organism>
<evidence type="ECO:0000256" key="1">
    <source>
        <dbReference type="ARBA" id="ARBA00004127"/>
    </source>
</evidence>
<keyword evidence="3" id="KW-0813">Transport</keyword>
<feature type="transmembrane region" description="Helical" evidence="8">
    <location>
        <begin position="262"/>
        <end position="281"/>
    </location>
</feature>
<proteinExistence type="inferred from homology"/>
<keyword evidence="10" id="KW-1185">Reference proteome</keyword>
<comment type="similarity">
    <text evidence="2">Belongs to the NiCoT transporter (TC 2.A.52) family.</text>
</comment>
<dbReference type="InterPro" id="IPR004688">
    <property type="entry name" value="Ni/Co_transpt"/>
</dbReference>
<protein>
    <recommendedName>
        <fullName evidence="11">Nickel/cobalt efflux system</fullName>
    </recommendedName>
</protein>
<feature type="transmembrane region" description="Helical" evidence="8">
    <location>
        <begin position="161"/>
        <end position="183"/>
    </location>
</feature>
<dbReference type="AlphaFoldDB" id="A0A517LGH5"/>
<evidence type="ECO:0000313" key="10">
    <source>
        <dbReference type="Proteomes" id="UP000316270"/>
    </source>
</evidence>
<accession>A0A517LGH5</accession>
<keyword evidence="5 8" id="KW-0812">Transmembrane</keyword>
<feature type="transmembrane region" description="Helical" evidence="8">
    <location>
        <begin position="228"/>
        <end position="250"/>
    </location>
</feature>
<feature type="transmembrane region" description="Helical" evidence="8">
    <location>
        <begin position="33"/>
        <end position="57"/>
    </location>
</feature>
<dbReference type="OrthoDB" id="5197598at2759"/>
<evidence type="ECO:0008006" key="11">
    <source>
        <dbReference type="Google" id="ProtNLM"/>
    </source>
</evidence>
<dbReference type="EMBL" id="CP042196">
    <property type="protein sequence ID" value="QDS74743.1"/>
    <property type="molecule type" value="Genomic_DNA"/>
</dbReference>
<keyword evidence="7 8" id="KW-0472">Membrane</keyword>
<dbReference type="PANTHER" id="PTHR31611:SF0">
    <property type="entry name" value="HIGH-AFFINITY NICKEL TRANSPORT PROTEIN NIC1"/>
    <property type="match status" value="1"/>
</dbReference>
<dbReference type="STRING" id="50376.A0A517LGH5"/>
<dbReference type="GO" id="GO:0005886">
    <property type="term" value="C:plasma membrane"/>
    <property type="evidence" value="ECO:0007669"/>
    <property type="project" value="InterPro"/>
</dbReference>
<gene>
    <name evidence="9" type="ORF">FKW77_001103</name>
</gene>
<evidence type="ECO:0000256" key="2">
    <source>
        <dbReference type="ARBA" id="ARBA00010892"/>
    </source>
</evidence>
<keyword evidence="4" id="KW-0533">Nickel</keyword>
<evidence type="ECO:0000256" key="7">
    <source>
        <dbReference type="ARBA" id="ARBA00023136"/>
    </source>
</evidence>
<comment type="subcellular location">
    <subcellularLocation>
        <location evidence="1">Endomembrane system</location>
        <topology evidence="1">Multi-pass membrane protein</topology>
    </subcellularLocation>
</comment>
<evidence type="ECO:0000256" key="4">
    <source>
        <dbReference type="ARBA" id="ARBA00022596"/>
    </source>
</evidence>
<name>A0A517LGH5_9PEZI</name>
<dbReference type="GO" id="GO:0012505">
    <property type="term" value="C:endomembrane system"/>
    <property type="evidence" value="ECO:0007669"/>
    <property type="project" value="UniProtKB-SubCell"/>
</dbReference>
<feature type="transmembrane region" description="Helical" evidence="8">
    <location>
        <begin position="129"/>
        <end position="149"/>
    </location>
</feature>
<dbReference type="PANTHER" id="PTHR31611">
    <property type="entry name" value="HIGH-AFFINITY NICKEL TRANSPORT PROTEIN NIC1"/>
    <property type="match status" value="1"/>
</dbReference>
<feature type="transmembrane region" description="Helical" evidence="8">
    <location>
        <begin position="355"/>
        <end position="375"/>
    </location>
</feature>
<dbReference type="Pfam" id="PF03824">
    <property type="entry name" value="NicO"/>
    <property type="match status" value="1"/>
</dbReference>
<evidence type="ECO:0000256" key="3">
    <source>
        <dbReference type="ARBA" id="ARBA00022448"/>
    </source>
</evidence>
<dbReference type="GO" id="GO:0015099">
    <property type="term" value="F:nickel cation transmembrane transporter activity"/>
    <property type="evidence" value="ECO:0007669"/>
    <property type="project" value="InterPro"/>
</dbReference>
<dbReference type="InterPro" id="IPR011541">
    <property type="entry name" value="Ni/Co_transpt_high_affinity"/>
</dbReference>
<reference evidence="9 10" key="1">
    <citation type="submission" date="2019-07" db="EMBL/GenBank/DDBJ databases">
        <title>Finished genome of Venturia effusa.</title>
        <authorList>
            <person name="Young C.A."/>
            <person name="Cox M.P."/>
            <person name="Ganley A.R.D."/>
            <person name="David W.J."/>
        </authorList>
    </citation>
    <scope>NUCLEOTIDE SEQUENCE [LARGE SCALE GENOMIC DNA]</scope>
    <source>
        <strain evidence="10">albino</strain>
    </source>
</reference>
<dbReference type="Proteomes" id="UP000316270">
    <property type="component" value="Chromosome 12"/>
</dbReference>
<evidence type="ECO:0000256" key="8">
    <source>
        <dbReference type="SAM" id="Phobius"/>
    </source>
</evidence>
<sequence length="550" mass="60691">MDTAEDVEPWTRRLHSKASRIHSKVPFVNKLSFSAVAIIVLLVLINVAAWIIAIIALRVHPGLMSTAALAYILGLRHALDADHISVGNRSDDQKTVGVRTEACDSRDVLLTWPFNVGTKSVRREEKSDIKYSIVIVTSIVVAATAASVSKRFDNFSHIGGIIGSSVSAAFLLLLGIMNIYILVKLVQQLRVLIQTPLGQEVPFKIEGGGVLLNLFKKMFTLIDRPWKMYPLGVLFGLGFDTSSEIALLGISSIQSARGTSLWLILIFPLLFTAGMCLLDTTDGALMMNLYSSTTLARDQIAVCYYSFCLTAITVVVAILIGVVQLLILGSKLVSEEEGEKRFWKGIDALGERYDIVGASICGAFVFFGVLSVLIYKPWRRQVDRRRARLAVGENSVLEDEIDMADGDIIAGASSPGAERVEGVKVQISRKNFIIKDKQEEYRVLKSKYCQSWADDRSVLHFLLLITDEEIQLEDTVPGTSSPPSDACKQKIQLILLTKTVRSYIWFLVHFATTLAAVRKDVSLPDPRHLRFPKHAAAGVLIQLCKQDPSS</sequence>
<evidence type="ECO:0000313" key="9">
    <source>
        <dbReference type="EMBL" id="QDS74743.1"/>
    </source>
</evidence>
<keyword evidence="6 8" id="KW-1133">Transmembrane helix</keyword>
<evidence type="ECO:0000256" key="5">
    <source>
        <dbReference type="ARBA" id="ARBA00022692"/>
    </source>
</evidence>
<feature type="transmembrane region" description="Helical" evidence="8">
    <location>
        <begin position="302"/>
        <end position="327"/>
    </location>
</feature>
<evidence type="ECO:0000256" key="6">
    <source>
        <dbReference type="ARBA" id="ARBA00022989"/>
    </source>
</evidence>